<keyword evidence="3" id="KW-0963">Cytoplasm</keyword>
<comment type="subcellular location">
    <subcellularLocation>
        <location evidence="1">Cytoplasm</location>
    </subcellularLocation>
</comment>
<accession>A0ABP0ALD9</accession>
<dbReference type="PROSITE" id="PS50166">
    <property type="entry name" value="IMPORTIN_B_NT"/>
    <property type="match status" value="1"/>
</dbReference>
<evidence type="ECO:0000259" key="7">
    <source>
        <dbReference type="PROSITE" id="PS50166"/>
    </source>
</evidence>
<reference evidence="8 9" key="1">
    <citation type="submission" date="2024-01" db="EMBL/GenBank/DDBJ databases">
        <authorList>
            <person name="Allen C."/>
            <person name="Tagirdzhanova G."/>
        </authorList>
    </citation>
    <scope>NUCLEOTIDE SEQUENCE [LARGE SCALE GENOMIC DNA]</scope>
</reference>
<evidence type="ECO:0000256" key="5">
    <source>
        <dbReference type="ARBA" id="ARBA00022927"/>
    </source>
</evidence>
<dbReference type="Gene3D" id="1.25.10.10">
    <property type="entry name" value="Leucine-rich Repeat Variant"/>
    <property type="match status" value="2"/>
</dbReference>
<keyword evidence="5" id="KW-0653">Protein transport</keyword>
<proteinExistence type="predicted"/>
<keyword evidence="2" id="KW-0813">Transport</keyword>
<dbReference type="InterPro" id="IPR011989">
    <property type="entry name" value="ARM-like"/>
</dbReference>
<feature type="region of interest" description="Disordered" evidence="6">
    <location>
        <begin position="335"/>
        <end position="425"/>
    </location>
</feature>
<dbReference type="Pfam" id="PF13513">
    <property type="entry name" value="HEAT_EZ"/>
    <property type="match status" value="1"/>
</dbReference>
<dbReference type="InterPro" id="IPR016024">
    <property type="entry name" value="ARM-type_fold"/>
</dbReference>
<dbReference type="InterPro" id="IPR058584">
    <property type="entry name" value="IMB1_TNPO1-like_TPR"/>
</dbReference>
<feature type="compositionally biased region" description="Polar residues" evidence="6">
    <location>
        <begin position="361"/>
        <end position="383"/>
    </location>
</feature>
<feature type="compositionally biased region" description="Acidic residues" evidence="6">
    <location>
        <begin position="389"/>
        <end position="416"/>
    </location>
</feature>
<evidence type="ECO:0000256" key="3">
    <source>
        <dbReference type="ARBA" id="ARBA00022490"/>
    </source>
</evidence>
<evidence type="ECO:0000256" key="1">
    <source>
        <dbReference type="ARBA" id="ARBA00004496"/>
    </source>
</evidence>
<dbReference type="SUPFAM" id="SSF48371">
    <property type="entry name" value="ARM repeat"/>
    <property type="match status" value="1"/>
</dbReference>
<dbReference type="InterPro" id="IPR040122">
    <property type="entry name" value="Importin_beta"/>
</dbReference>
<dbReference type="Proteomes" id="UP001642405">
    <property type="component" value="Unassembled WGS sequence"/>
</dbReference>
<protein>
    <recommendedName>
        <fullName evidence="7">Importin N-terminal domain-containing protein</fullName>
    </recommendedName>
</protein>
<dbReference type="EMBL" id="CAWUHB010000001">
    <property type="protein sequence ID" value="CAK7208592.1"/>
    <property type="molecule type" value="Genomic_DNA"/>
</dbReference>
<keyword evidence="9" id="KW-1185">Reference proteome</keyword>
<feature type="compositionally biased region" description="Acidic residues" evidence="6">
    <location>
        <begin position="335"/>
        <end position="346"/>
    </location>
</feature>
<dbReference type="InterPro" id="IPR001494">
    <property type="entry name" value="Importin-beta_N"/>
</dbReference>
<sequence>MAWQPSPESLQTLIGCLKDSHNGFDKTAQQQAEIMLGQAKASPDFNNYLAYIFSSPAPPAGISLSANDYGMVRMAAGIMIKNTVKNSYKQTPDATMAMIKTAVLMGLRDESHSVRNYAGNIATEIIRRGGIYAWPELLNELLNMIGNVGGQTAPATQEAAMSAMAKICEDNAKLLDREHNGQRPLNVLLPKLVEATASQLPKVRAQALTALNEFIPRKSQAMLANIDALLNQLFTLATDPTNDVRREVCRAFVLLVETRADKLTPHIAGLVDYIISQQQNEDDEDLACQAVEFWLPAGEHEDFWKNIGPYVTKIVPSLLEGMVYSGDDIALYGEASDDDEEEDQDEDIKPRFATRKLKRNVNGSADPSDDPSQNGAASANNNYEKLGGMDEDELEDGEVDDDDSGLDIDDDDDGGGYDDGGNSSWNVRKGSAAALDVLARDFGDDMFGCIMPYLTVNLKHPDWPQRESAVLSLGAVADGCITAVTPHLPNLVPYLVTLLDDPEPLVRQITCWTLARYSAWAIDLTDPALVATYFVPMLEGFLTKMLDKNKKVQEAAASAMATLEEKAGKKLEPYAGPIVKQYIKCFGKYKDRNMYVLYDCVQTLAEAIGPVLALPELSSELMPALFKRYAVVADQSRELFPLLECLSYMAMALGSVFTPYAQPVFRRCVNIIHQNLEQSLAAASNTHLDEPDKDFLVTSLDLISAIIQALTDEKASILVTGTQPAFFELLSFCLEDPTDEVRQSAFAVLGDCAKFVFAQLQPCLDTILPILLKQLDMDNILDEEIDSGFSVINNACWSLGEIAIRHGNGMAPYTEELMKHFVEIITNPRVPHGVNENAAIALGRLGLASAEALGPHLHTFAEEFLASMDDIDPTEEKATALRGFTLVVAQNPQAMEKVLLHYFRTIATYEDIDLRSPIKQELHDAFQNIILVYRQMIPQLDTFLAQLSAEEQAALKSQYRV</sequence>
<name>A0ABP0ALD9_9PEZI</name>
<evidence type="ECO:0000313" key="8">
    <source>
        <dbReference type="EMBL" id="CAK7208592.1"/>
    </source>
</evidence>
<evidence type="ECO:0000256" key="6">
    <source>
        <dbReference type="SAM" id="MobiDB-lite"/>
    </source>
</evidence>
<comment type="caution">
    <text evidence="8">The sequence shown here is derived from an EMBL/GenBank/DDBJ whole genome shotgun (WGS) entry which is preliminary data.</text>
</comment>
<feature type="domain" description="Importin N-terminal" evidence="7">
    <location>
        <begin position="32"/>
        <end position="109"/>
    </location>
</feature>
<keyword evidence="4" id="KW-0677">Repeat</keyword>
<evidence type="ECO:0000313" key="9">
    <source>
        <dbReference type="Proteomes" id="UP001642405"/>
    </source>
</evidence>
<evidence type="ECO:0000256" key="4">
    <source>
        <dbReference type="ARBA" id="ARBA00022737"/>
    </source>
</evidence>
<dbReference type="Pfam" id="PF25574">
    <property type="entry name" value="TPR_IMB1"/>
    <property type="match status" value="1"/>
</dbReference>
<evidence type="ECO:0000256" key="2">
    <source>
        <dbReference type="ARBA" id="ARBA00022448"/>
    </source>
</evidence>
<gene>
    <name evidence="8" type="ORF">SCUCBS95973_000154</name>
</gene>
<organism evidence="8 9">
    <name type="scientific">Sporothrix curviconia</name>
    <dbReference type="NCBI Taxonomy" id="1260050"/>
    <lineage>
        <taxon>Eukaryota</taxon>
        <taxon>Fungi</taxon>
        <taxon>Dikarya</taxon>
        <taxon>Ascomycota</taxon>
        <taxon>Pezizomycotina</taxon>
        <taxon>Sordariomycetes</taxon>
        <taxon>Sordariomycetidae</taxon>
        <taxon>Ophiostomatales</taxon>
        <taxon>Ophiostomataceae</taxon>
        <taxon>Sporothrix</taxon>
    </lineage>
</organism>
<dbReference type="PANTHER" id="PTHR10527">
    <property type="entry name" value="IMPORTIN BETA"/>
    <property type="match status" value="1"/>
</dbReference>
<dbReference type="Pfam" id="PF03810">
    <property type="entry name" value="IBN_N"/>
    <property type="match status" value="1"/>
</dbReference>